<keyword evidence="1" id="KW-0732">Signal</keyword>
<dbReference type="RefSeq" id="WP_223709879.1">
    <property type="nucleotide sequence ID" value="NZ_JAINUY010000007.1"/>
</dbReference>
<evidence type="ECO:0000256" key="1">
    <source>
        <dbReference type="SAM" id="SignalP"/>
    </source>
</evidence>
<sequence length="156" mass="18637">MTKNIYLLLLLTINFTSAQTKSADYFSFYKGGEKYLKPVKYMMFDSSKDDNIKTTENAQVYFKIKKERFRFNPQKNKTATYSIDFLEKIKLEKPDELENDAYIFFKAKKEEVERKNKIKLVYPPAGYQSFYKIFILEKVSPNKIVKYEVNWENSSF</sequence>
<evidence type="ECO:0000313" key="2">
    <source>
        <dbReference type="EMBL" id="MBZ4037035.1"/>
    </source>
</evidence>
<keyword evidence="3" id="KW-1185">Reference proteome</keyword>
<comment type="caution">
    <text evidence="2">The sequence shown here is derived from an EMBL/GenBank/DDBJ whole genome shotgun (WGS) entry which is preliminary data.</text>
</comment>
<protein>
    <submittedName>
        <fullName evidence="2">Uncharacterized protein</fullName>
    </submittedName>
</protein>
<dbReference type="EMBL" id="JAINUY010000007">
    <property type="protein sequence ID" value="MBZ4037035.1"/>
    <property type="molecule type" value="Genomic_DNA"/>
</dbReference>
<feature type="chain" id="PRO_5040814937" evidence="1">
    <location>
        <begin position="23"/>
        <end position="156"/>
    </location>
</feature>
<reference evidence="2 3" key="1">
    <citation type="journal article" date="2023" name="Antonie Van Leeuwenhoek">
        <title>Flavobacterium potami sp. nov., a multi-metal resistance genes harbouring bacterium isolated from shallow river silt.</title>
        <authorList>
            <person name="Li S."/>
            <person name="Mao S."/>
            <person name="Mu W."/>
            <person name="Guo B."/>
            <person name="Li C."/>
            <person name="Zhu Q."/>
            <person name="Hou X."/>
            <person name="Zhao Y."/>
            <person name="Wei S."/>
            <person name="Liu H."/>
            <person name="Liu A."/>
        </authorList>
    </citation>
    <scope>NUCLEOTIDE SEQUENCE [LARGE SCALE GENOMIC DNA]</scope>
    <source>
        <strain evidence="2 3">17A</strain>
    </source>
</reference>
<accession>A0A9X1HE14</accession>
<dbReference type="AlphaFoldDB" id="A0A9X1HE14"/>
<organism evidence="2 3">
    <name type="scientific">Flavobacterium potami</name>
    <dbReference type="NCBI Taxonomy" id="2872310"/>
    <lineage>
        <taxon>Bacteria</taxon>
        <taxon>Pseudomonadati</taxon>
        <taxon>Bacteroidota</taxon>
        <taxon>Flavobacteriia</taxon>
        <taxon>Flavobacteriales</taxon>
        <taxon>Flavobacteriaceae</taxon>
        <taxon>Flavobacterium</taxon>
    </lineage>
</organism>
<feature type="signal peptide" evidence="1">
    <location>
        <begin position="1"/>
        <end position="22"/>
    </location>
</feature>
<proteinExistence type="predicted"/>
<dbReference type="Proteomes" id="UP001139366">
    <property type="component" value="Unassembled WGS sequence"/>
</dbReference>
<evidence type="ECO:0000313" key="3">
    <source>
        <dbReference type="Proteomes" id="UP001139366"/>
    </source>
</evidence>
<name>A0A9X1HE14_9FLAO</name>
<gene>
    <name evidence="2" type="ORF">K6T82_19870</name>
</gene>